<dbReference type="Pfam" id="PF12811">
    <property type="entry name" value="BaxI_1"/>
    <property type="match status" value="1"/>
</dbReference>
<dbReference type="EMBL" id="OMOF01000921">
    <property type="protein sequence ID" value="SPF56582.1"/>
    <property type="molecule type" value="Genomic_DNA"/>
</dbReference>
<feature type="transmembrane region" description="Helical" evidence="1">
    <location>
        <begin position="36"/>
        <end position="56"/>
    </location>
</feature>
<feature type="transmembrane region" description="Helical" evidence="1">
    <location>
        <begin position="68"/>
        <end position="85"/>
    </location>
</feature>
<feature type="transmembrane region" description="Helical" evidence="1">
    <location>
        <begin position="183"/>
        <end position="203"/>
    </location>
</feature>
<dbReference type="PANTHER" id="PTHR41282">
    <property type="entry name" value="CONSERVED TRANSMEMBRANE PROTEIN-RELATED"/>
    <property type="match status" value="1"/>
</dbReference>
<accession>A0A2U3LXT8</accession>
<dbReference type="Proteomes" id="UP000238916">
    <property type="component" value="Unassembled WGS sequence"/>
</dbReference>
<feature type="transmembrane region" description="Helical" evidence="1">
    <location>
        <begin position="121"/>
        <end position="143"/>
    </location>
</feature>
<evidence type="ECO:0000256" key="1">
    <source>
        <dbReference type="SAM" id="Phobius"/>
    </source>
</evidence>
<dbReference type="InterPro" id="IPR010539">
    <property type="entry name" value="BaxI_1-like"/>
</dbReference>
<evidence type="ECO:0000313" key="2">
    <source>
        <dbReference type="EMBL" id="SPF56582.1"/>
    </source>
</evidence>
<keyword evidence="1" id="KW-1133">Transmembrane helix</keyword>
<gene>
    <name evidence="2" type="ORF">SBF1_9280002</name>
</gene>
<evidence type="ECO:0000313" key="3">
    <source>
        <dbReference type="Proteomes" id="UP000238916"/>
    </source>
</evidence>
<evidence type="ECO:0008006" key="4">
    <source>
        <dbReference type="Google" id="ProtNLM"/>
    </source>
</evidence>
<feature type="transmembrane region" description="Helical" evidence="1">
    <location>
        <begin position="91"/>
        <end position="109"/>
    </location>
</feature>
<protein>
    <recommendedName>
        <fullName evidence="4">Bax inhibitor-1/YccA family protein</fullName>
    </recommendedName>
</protein>
<organism evidence="2 3">
    <name type="scientific">Candidatus Desulfosporosinus infrequens</name>
    <dbReference type="NCBI Taxonomy" id="2043169"/>
    <lineage>
        <taxon>Bacteria</taxon>
        <taxon>Bacillati</taxon>
        <taxon>Bacillota</taxon>
        <taxon>Clostridia</taxon>
        <taxon>Eubacteriales</taxon>
        <taxon>Desulfitobacteriaceae</taxon>
        <taxon>Desulfosporosinus</taxon>
    </lineage>
</organism>
<feature type="transmembrane region" description="Helical" evidence="1">
    <location>
        <begin position="12"/>
        <end position="30"/>
    </location>
</feature>
<proteinExistence type="predicted"/>
<feature type="transmembrane region" description="Helical" evidence="1">
    <location>
        <begin position="149"/>
        <end position="171"/>
    </location>
</feature>
<sequence>MTVNGTVTKSFYLLFLVALSSLSTWLYLAMSHNFHTVTVFSGMGSIASLIIGFIAIYKPQTCHITAPLYSIFQGFALGSVTTLLSLRYGGIAFQGVALAMLLSYKFGLIKATEKFRSMVTIATGGIFIVYMVSMLLGLFGIHLPFLHTGLFGIIFSLVVIGVAALNLILDFDNIEQGARNRAPAYMEWVGAFGLMLTLIWLYWEILRLISILRNDD</sequence>
<keyword evidence="1" id="KW-0472">Membrane</keyword>
<dbReference type="PANTHER" id="PTHR41282:SF1">
    <property type="entry name" value="CONSERVED TRANSMEMBRANE PROTEIN-RELATED"/>
    <property type="match status" value="1"/>
</dbReference>
<keyword evidence="1" id="KW-0812">Transmembrane</keyword>
<name>A0A2U3LXT8_9FIRM</name>
<dbReference type="AlphaFoldDB" id="A0A2U3LXT8"/>
<reference evidence="3" key="1">
    <citation type="submission" date="2018-02" db="EMBL/GenBank/DDBJ databases">
        <authorList>
            <person name="Hausmann B."/>
        </authorList>
    </citation>
    <scope>NUCLEOTIDE SEQUENCE [LARGE SCALE GENOMIC DNA]</scope>
    <source>
        <strain evidence="3">Peat soil MAG SbF1</strain>
    </source>
</reference>
<dbReference type="PIRSF" id="PIRSF009160">
    <property type="entry name" value="UCP009160"/>
    <property type="match status" value="1"/>
</dbReference>